<organism evidence="12 13">
    <name type="scientific">Xiphophorus maculatus</name>
    <name type="common">Southern platyfish</name>
    <name type="synonym">Platypoecilus maculatus</name>
    <dbReference type="NCBI Taxonomy" id="8083"/>
    <lineage>
        <taxon>Eukaryota</taxon>
        <taxon>Metazoa</taxon>
        <taxon>Chordata</taxon>
        <taxon>Craniata</taxon>
        <taxon>Vertebrata</taxon>
        <taxon>Euteleostomi</taxon>
        <taxon>Actinopterygii</taxon>
        <taxon>Neopterygii</taxon>
        <taxon>Teleostei</taxon>
        <taxon>Neoteleostei</taxon>
        <taxon>Acanthomorphata</taxon>
        <taxon>Ovalentaria</taxon>
        <taxon>Atherinomorphae</taxon>
        <taxon>Cyprinodontiformes</taxon>
        <taxon>Poeciliidae</taxon>
        <taxon>Poeciliinae</taxon>
        <taxon>Xiphophorus</taxon>
    </lineage>
</organism>
<dbReference type="Gene3D" id="2.60.40.10">
    <property type="entry name" value="Immunoglobulins"/>
    <property type="match status" value="1"/>
</dbReference>
<keyword evidence="3" id="KW-0812">Transmembrane</keyword>
<evidence type="ECO:0000256" key="8">
    <source>
        <dbReference type="ARBA" id="ARBA00023170"/>
    </source>
</evidence>
<evidence type="ECO:0000256" key="9">
    <source>
        <dbReference type="ARBA" id="ARBA00023180"/>
    </source>
</evidence>
<evidence type="ECO:0000313" key="13">
    <source>
        <dbReference type="Proteomes" id="UP000002852"/>
    </source>
</evidence>
<evidence type="ECO:0000256" key="1">
    <source>
        <dbReference type="ARBA" id="ARBA00004251"/>
    </source>
</evidence>
<dbReference type="InterPro" id="IPR007110">
    <property type="entry name" value="Ig-like_dom"/>
</dbReference>
<evidence type="ECO:0000256" key="2">
    <source>
        <dbReference type="ARBA" id="ARBA00022475"/>
    </source>
</evidence>
<name>A0A3B5Q2H7_XIPMA</name>
<keyword evidence="9" id="KW-0325">Glycoprotein</keyword>
<dbReference type="GO" id="GO:0031295">
    <property type="term" value="P:T cell costimulation"/>
    <property type="evidence" value="ECO:0007669"/>
    <property type="project" value="TreeGrafter"/>
</dbReference>
<dbReference type="GO" id="GO:0071222">
    <property type="term" value="P:cellular response to lipopolysaccharide"/>
    <property type="evidence" value="ECO:0007669"/>
    <property type="project" value="TreeGrafter"/>
</dbReference>
<keyword evidence="5" id="KW-1133">Transmembrane helix</keyword>
<dbReference type="PANTHER" id="PTHR25466">
    <property type="entry name" value="T-LYMPHOCYTE ACTIVATION ANTIGEN"/>
    <property type="match status" value="1"/>
</dbReference>
<dbReference type="PANTHER" id="PTHR25466:SF14">
    <property type="entry name" value="BUTYROPHILIN SUBFAMILY 2 MEMBER A2-LIKE-RELATED"/>
    <property type="match status" value="1"/>
</dbReference>
<keyword evidence="13" id="KW-1185">Reference proteome</keyword>
<evidence type="ECO:0000256" key="5">
    <source>
        <dbReference type="ARBA" id="ARBA00022989"/>
    </source>
</evidence>
<keyword evidence="4" id="KW-0732">Signal</keyword>
<reference evidence="12" key="4">
    <citation type="submission" date="2025-09" db="UniProtKB">
        <authorList>
            <consortium name="Ensembl"/>
        </authorList>
    </citation>
    <scope>IDENTIFICATION</scope>
    <source>
        <strain evidence="12">JP 163 A</strain>
    </source>
</reference>
<evidence type="ECO:0000256" key="4">
    <source>
        <dbReference type="ARBA" id="ARBA00022729"/>
    </source>
</evidence>
<dbReference type="InParanoid" id="A0A3B5Q2H7"/>
<reference evidence="12" key="3">
    <citation type="submission" date="2025-08" db="UniProtKB">
        <authorList>
            <consortium name="Ensembl"/>
        </authorList>
    </citation>
    <scope>IDENTIFICATION</scope>
    <source>
        <strain evidence="12">JP 163 A</strain>
    </source>
</reference>
<dbReference type="GeneTree" id="ENSGT01020000231334"/>
<keyword evidence="10" id="KW-0393">Immunoglobulin domain</keyword>
<keyword evidence="7" id="KW-1015">Disulfide bond</keyword>
<keyword evidence="8" id="KW-0675">Receptor</keyword>
<dbReference type="SUPFAM" id="SSF48726">
    <property type="entry name" value="Immunoglobulin"/>
    <property type="match status" value="1"/>
</dbReference>
<reference evidence="13" key="1">
    <citation type="submission" date="2012-01" db="EMBL/GenBank/DDBJ databases">
        <authorList>
            <person name="Walter R."/>
            <person name="Schartl M."/>
            <person name="Warren W."/>
        </authorList>
    </citation>
    <scope>NUCLEOTIDE SEQUENCE [LARGE SCALE GENOMIC DNA]</scope>
    <source>
        <strain evidence="13">JP 163 A</strain>
    </source>
</reference>
<dbReference type="AlphaFoldDB" id="A0A3B5Q2H7"/>
<dbReference type="GO" id="GO:0007166">
    <property type="term" value="P:cell surface receptor signaling pathway"/>
    <property type="evidence" value="ECO:0007669"/>
    <property type="project" value="TreeGrafter"/>
</dbReference>
<dbReference type="GO" id="GO:0009897">
    <property type="term" value="C:external side of plasma membrane"/>
    <property type="evidence" value="ECO:0007669"/>
    <property type="project" value="TreeGrafter"/>
</dbReference>
<dbReference type="OMA" id="HLYRNRT"/>
<keyword evidence="2" id="KW-1003">Cell membrane</keyword>
<protein>
    <recommendedName>
        <fullName evidence="11">Ig-like domain-containing protein</fullName>
    </recommendedName>
</protein>
<feature type="domain" description="Ig-like" evidence="11">
    <location>
        <begin position="1"/>
        <end position="109"/>
    </location>
</feature>
<keyword evidence="6" id="KW-0472">Membrane</keyword>
<dbReference type="InterPro" id="IPR013106">
    <property type="entry name" value="Ig_V-set"/>
</dbReference>
<dbReference type="InterPro" id="IPR051713">
    <property type="entry name" value="T-cell_Activation_Regulation"/>
</dbReference>
<sequence>MNLYTYFVEEGAESVLLPFKTTPDLPEDAKVVWWQLDPEHMKIHVYHNGSELQEEQNHLYRNRTKMNDDLLKTGDLSLSLKQPTDGDSGRYRCEVYSETRGSRREKTVMVKVRSEF</sequence>
<dbReference type="Pfam" id="PF07686">
    <property type="entry name" value="V-set"/>
    <property type="match status" value="1"/>
</dbReference>
<accession>A0A3B5Q2H7</accession>
<evidence type="ECO:0000313" key="12">
    <source>
        <dbReference type="Ensembl" id="ENSXMAP00000025325.1"/>
    </source>
</evidence>
<evidence type="ECO:0000256" key="7">
    <source>
        <dbReference type="ARBA" id="ARBA00023157"/>
    </source>
</evidence>
<dbReference type="GO" id="GO:0042102">
    <property type="term" value="P:positive regulation of T cell proliferation"/>
    <property type="evidence" value="ECO:0007669"/>
    <property type="project" value="TreeGrafter"/>
</dbReference>
<dbReference type="GO" id="GO:0006955">
    <property type="term" value="P:immune response"/>
    <property type="evidence" value="ECO:0007669"/>
    <property type="project" value="TreeGrafter"/>
</dbReference>
<proteinExistence type="predicted"/>
<dbReference type="GO" id="GO:0042130">
    <property type="term" value="P:negative regulation of T cell proliferation"/>
    <property type="evidence" value="ECO:0007669"/>
    <property type="project" value="TreeGrafter"/>
</dbReference>
<comment type="subcellular location">
    <subcellularLocation>
        <location evidence="1">Cell membrane</location>
        <topology evidence="1">Single-pass type I membrane protein</topology>
    </subcellularLocation>
</comment>
<dbReference type="InterPro" id="IPR036179">
    <property type="entry name" value="Ig-like_dom_sf"/>
</dbReference>
<evidence type="ECO:0000256" key="10">
    <source>
        <dbReference type="ARBA" id="ARBA00023319"/>
    </source>
</evidence>
<reference evidence="13" key="2">
    <citation type="journal article" date="2013" name="Nat. Genet.">
        <title>The genome of the platyfish, Xiphophorus maculatus, provides insights into evolutionary adaptation and several complex traits.</title>
        <authorList>
            <person name="Schartl M."/>
            <person name="Walter R.B."/>
            <person name="Shen Y."/>
            <person name="Garcia T."/>
            <person name="Catchen J."/>
            <person name="Amores A."/>
            <person name="Braasch I."/>
            <person name="Chalopin D."/>
            <person name="Volff J.N."/>
            <person name="Lesch K.P."/>
            <person name="Bisazza A."/>
            <person name="Minx P."/>
            <person name="Hillier L."/>
            <person name="Wilson R.K."/>
            <person name="Fuerstenberg S."/>
            <person name="Boore J."/>
            <person name="Searle S."/>
            <person name="Postlethwait J.H."/>
            <person name="Warren W.C."/>
        </authorList>
    </citation>
    <scope>NUCLEOTIDE SEQUENCE [LARGE SCALE GENOMIC DNA]</scope>
    <source>
        <strain evidence="13">JP 163 A</strain>
    </source>
</reference>
<evidence type="ECO:0000256" key="3">
    <source>
        <dbReference type="ARBA" id="ARBA00022692"/>
    </source>
</evidence>
<evidence type="ECO:0000259" key="11">
    <source>
        <dbReference type="PROSITE" id="PS50835"/>
    </source>
</evidence>
<dbReference type="PROSITE" id="PS50835">
    <property type="entry name" value="IG_LIKE"/>
    <property type="match status" value="1"/>
</dbReference>
<dbReference type="Proteomes" id="UP000002852">
    <property type="component" value="Unassembled WGS sequence"/>
</dbReference>
<dbReference type="Ensembl" id="ENSXMAT00000031298.1">
    <property type="protein sequence ID" value="ENSXMAP00000025325.1"/>
    <property type="gene ID" value="ENSXMAG00000022810.1"/>
</dbReference>
<dbReference type="InterPro" id="IPR013783">
    <property type="entry name" value="Ig-like_fold"/>
</dbReference>
<evidence type="ECO:0000256" key="6">
    <source>
        <dbReference type="ARBA" id="ARBA00023136"/>
    </source>
</evidence>